<sequence length="1143" mass="133295">MGITYITGRAGTGKSFYVLNQIKERLQQQVKHPLILITPEQFTLQAERDLIEKQQLNGIMQAEVLSFTRLAHRVFNEVGGLTKVPVNTVGKSMIIKKILDEKGSLLTVYKNTSKQEGFIAKLNDMICELKQYDISPLDLNSVIDEIQEDSILKMKLSDIALIYHEFSRYLENRYVDSEDHLNLFMENIEKASFLEEAEIWIDGFHVFTPQTLKIIEKLLLKAREVHVTFTLALRGKEREKDLFQVPQNTYLKIKKIAHQLMIEEKVVNLDLDKRQEMKRSKEIAHIEEEFFSYPYRQFTKEVENIKVFAGLNPYTEVEHIAAEIIALVRERGYRFKDIAVVSGAFEAYSGIIKRVFEEYGIPYFIDEKRSIMNNPIIEFILAALETALKNYQYKEMFRLMKTGFTDLTKEEEEILENYVLRYGIRGEQWLQPFKKGEDEEKLLRLNEMREKLIRPLSKFHRKIKKDKTSKEITKALFTFLQEMRIEEKLEEWIKILREEGRFDYVNENTQIWNTVMEIFDQIYEILDESKISIKKYYRILESGFSACEIGVIPSTIDQVLVGNIDRSRSHDIKALFVAAVNDGILPSLQEEEGILLDHERKVLEATGMELSVSGETKLFQQNFSIYSAFTKPQEYLWISFAVGDEEGRAKRPSILIDRFKKIFPQLMIGGDIINTIENQLHLVATPTSTFKYLTENLRLHVEDKPMEDLWWDVYHWYYHQPQWQEKKNMMIEGLFHENQVRYIDRGRVRGLYDSSPIKTSVSRLETFVKCPFAHFIAYGLKPKERREYALKAPDVGKLFHDSMEKFAKLTKEKKINWIDMEQTESDAMMEEIMQQLAQDFEHGVMLSTHRYKYLINRLTRISKKALWTLVQHIKKGDFIPYDHEVVFGEGCTIPGIVIELDDGEKIILEGRIDRVDILEDEEGNYFKVIDYKSGNKDFSLSDVYYGIQLQLMVYLEAVMALKNQWKKGKNYPAGVFYFKIDDPLIKTTDKAVEKIETEINKALKMKGLVLKDLKVIKGMDNAIEKYSNIIPVSLNQDETVGKKSSVATEEDFKNLMIHVKNIMKEIGKEILKGNVEIQPCKNGKQVSCEYCAYGGICQFDTAFHDNNYKNIKALTSEEVLEKIRQGKEEKQNEAMDEGTKSSD</sequence>
<comment type="miscellaneous">
    <text evidence="14">Despite having conserved helicase domains, this subunit does not have helicase activity.</text>
</comment>
<proteinExistence type="inferred from homology"/>
<evidence type="ECO:0000256" key="3">
    <source>
        <dbReference type="ARBA" id="ARBA00022723"/>
    </source>
</evidence>
<dbReference type="Gene3D" id="3.40.50.300">
    <property type="entry name" value="P-loop containing nucleotide triphosphate hydrolases"/>
    <property type="match status" value="4"/>
</dbReference>
<comment type="cofactor">
    <cofactor evidence="14">
        <name>Mg(2+)</name>
        <dbReference type="ChEBI" id="CHEBI:18420"/>
    </cofactor>
</comment>
<dbReference type="SUPFAM" id="SSF52980">
    <property type="entry name" value="Restriction endonuclease-like"/>
    <property type="match status" value="1"/>
</dbReference>
<accession>A0AAC9RPM6</accession>
<gene>
    <name evidence="14 17" type="primary">addB</name>
    <name evidence="17" type="ORF">CLFO_36640</name>
</gene>
<evidence type="ECO:0000256" key="10">
    <source>
        <dbReference type="ARBA" id="ARBA00023004"/>
    </source>
</evidence>
<dbReference type="SUPFAM" id="SSF52540">
    <property type="entry name" value="P-loop containing nucleoside triphosphate hydrolases"/>
    <property type="match status" value="1"/>
</dbReference>
<keyword evidence="10 14" id="KW-0408">Iron</keyword>
<protein>
    <recommendedName>
        <fullName evidence="14">ATP-dependent helicase/deoxyribonuclease subunit B</fullName>
        <ecNumber evidence="14">3.1.-.-</ecNumber>
    </recommendedName>
    <alternativeName>
        <fullName evidence="14">ATP-dependent helicase/nuclease subunit AddB</fullName>
    </alternativeName>
</protein>
<dbReference type="GO" id="GO:0004386">
    <property type="term" value="F:helicase activity"/>
    <property type="evidence" value="ECO:0007669"/>
    <property type="project" value="UniProtKB-KW"/>
</dbReference>
<evidence type="ECO:0000256" key="5">
    <source>
        <dbReference type="ARBA" id="ARBA00022763"/>
    </source>
</evidence>
<keyword evidence="2 14" id="KW-0540">Nuclease</keyword>
<dbReference type="PROSITE" id="PS51217">
    <property type="entry name" value="UVRD_HELICASE_CTER"/>
    <property type="match status" value="1"/>
</dbReference>
<dbReference type="RefSeq" id="WP_081562189.1">
    <property type="nucleotide sequence ID" value="NZ_CP020559.1"/>
</dbReference>
<dbReference type="EMBL" id="CP020559">
    <property type="protein sequence ID" value="ARE89257.1"/>
    <property type="molecule type" value="Genomic_DNA"/>
</dbReference>
<feature type="binding site" evidence="14">
    <location>
        <position position="1088"/>
    </location>
    <ligand>
        <name>[4Fe-4S] cluster</name>
        <dbReference type="ChEBI" id="CHEBI:49883"/>
    </ligand>
</feature>
<organism evidence="17 18">
    <name type="scientific">Clostridium formicaceticum</name>
    <dbReference type="NCBI Taxonomy" id="1497"/>
    <lineage>
        <taxon>Bacteria</taxon>
        <taxon>Bacillati</taxon>
        <taxon>Bacillota</taxon>
        <taxon>Clostridia</taxon>
        <taxon>Eubacteriales</taxon>
        <taxon>Clostridiaceae</taxon>
        <taxon>Clostridium</taxon>
    </lineage>
</organism>
<feature type="binding site" evidence="14">
    <location>
        <position position="1091"/>
    </location>
    <ligand>
        <name>[4Fe-4S] cluster</name>
        <dbReference type="ChEBI" id="CHEBI:49883"/>
    </ligand>
</feature>
<dbReference type="Gene3D" id="6.10.140.1030">
    <property type="match status" value="1"/>
</dbReference>
<dbReference type="NCBIfam" id="TIGR02773">
    <property type="entry name" value="addB_Gpos"/>
    <property type="match status" value="1"/>
</dbReference>
<dbReference type="Pfam" id="PF12705">
    <property type="entry name" value="PDDEXK_1"/>
    <property type="match status" value="1"/>
</dbReference>
<comment type="cofactor">
    <cofactor evidence="14">
        <name>[4Fe-4S] cluster</name>
        <dbReference type="ChEBI" id="CHEBI:49883"/>
    </cofactor>
    <text evidence="14">Binds 1 [4Fe-4S] cluster.</text>
</comment>
<evidence type="ECO:0000256" key="15">
    <source>
        <dbReference type="SAM" id="MobiDB-lite"/>
    </source>
</evidence>
<keyword evidence="4 14" id="KW-0547">Nucleotide-binding</keyword>
<dbReference type="PANTHER" id="PTHR30591">
    <property type="entry name" value="RECBCD ENZYME SUBUNIT RECC"/>
    <property type="match status" value="1"/>
</dbReference>
<feature type="region of interest" description="Disordered" evidence="15">
    <location>
        <begin position="1124"/>
        <end position="1143"/>
    </location>
</feature>
<feature type="domain" description="UvrD-like helicase C-terminal" evidence="16">
    <location>
        <begin position="274"/>
        <end position="569"/>
    </location>
</feature>
<keyword evidence="7 14" id="KW-0347">Helicase</keyword>
<dbReference type="AlphaFoldDB" id="A0AAC9RPM6"/>
<keyword evidence="12 14" id="KW-0238">DNA-binding</keyword>
<keyword evidence="13 14" id="KW-0234">DNA repair</keyword>
<evidence type="ECO:0000256" key="6">
    <source>
        <dbReference type="ARBA" id="ARBA00022801"/>
    </source>
</evidence>
<evidence type="ECO:0000313" key="17">
    <source>
        <dbReference type="EMBL" id="ARE89257.1"/>
    </source>
</evidence>
<dbReference type="Gene3D" id="3.90.320.10">
    <property type="match status" value="1"/>
</dbReference>
<evidence type="ECO:0000256" key="1">
    <source>
        <dbReference type="ARBA" id="ARBA00022485"/>
    </source>
</evidence>
<dbReference type="GO" id="GO:0003690">
    <property type="term" value="F:double-stranded DNA binding"/>
    <property type="evidence" value="ECO:0007669"/>
    <property type="project" value="UniProtKB-UniRule"/>
</dbReference>
<evidence type="ECO:0000256" key="12">
    <source>
        <dbReference type="ARBA" id="ARBA00023125"/>
    </source>
</evidence>
<dbReference type="InterPro" id="IPR049035">
    <property type="entry name" value="ADDB_N"/>
</dbReference>
<dbReference type="InterPro" id="IPR014140">
    <property type="entry name" value="DNA_helicase_suAddB"/>
</dbReference>
<dbReference type="Proteomes" id="UP000192478">
    <property type="component" value="Chromosome"/>
</dbReference>
<comment type="function">
    <text evidence="14">The heterodimer acts as both an ATP-dependent DNA helicase and an ATP-dependent, dual-direction single-stranded exonuclease. Recognizes the chi site generating a DNA molecule suitable for the initiation of homologous recombination. The AddB subunit has 5' -&gt; 3' nuclease activity but not helicase activity.</text>
</comment>
<keyword evidence="6 14" id="KW-0378">Hydrolase</keyword>
<evidence type="ECO:0000313" key="18">
    <source>
        <dbReference type="Proteomes" id="UP000192478"/>
    </source>
</evidence>
<dbReference type="EC" id="3.1.-.-" evidence="14"/>
<dbReference type="InterPro" id="IPR011604">
    <property type="entry name" value="PDDEXK-like_dom_sf"/>
</dbReference>
<dbReference type="GO" id="GO:0005524">
    <property type="term" value="F:ATP binding"/>
    <property type="evidence" value="ECO:0007669"/>
    <property type="project" value="UniProtKB-UniRule"/>
</dbReference>
<comment type="similarity">
    <text evidence="14">Belongs to the helicase family. AddB/RexB type 1 subfamily.</text>
</comment>
<dbReference type="InterPro" id="IPR038726">
    <property type="entry name" value="PDDEXK_AddAB-type"/>
</dbReference>
<evidence type="ECO:0000256" key="13">
    <source>
        <dbReference type="ARBA" id="ARBA00023204"/>
    </source>
</evidence>
<feature type="binding site" evidence="14">
    <location>
        <position position="1097"/>
    </location>
    <ligand>
        <name>[4Fe-4S] cluster</name>
        <dbReference type="ChEBI" id="CHEBI:49883"/>
    </ligand>
</feature>
<dbReference type="GO" id="GO:0046872">
    <property type="term" value="F:metal ion binding"/>
    <property type="evidence" value="ECO:0007669"/>
    <property type="project" value="UniProtKB-KW"/>
</dbReference>
<keyword evidence="1 14" id="KW-0004">4Fe-4S</keyword>
<comment type="subunit">
    <text evidence="14">Heterodimer of AddA and AddB.</text>
</comment>
<evidence type="ECO:0000256" key="8">
    <source>
        <dbReference type="ARBA" id="ARBA00022839"/>
    </source>
</evidence>
<name>A0AAC9RPM6_9CLOT</name>
<keyword evidence="11 14" id="KW-0411">Iron-sulfur</keyword>
<dbReference type="HAMAP" id="MF_01452">
    <property type="entry name" value="AddB_type1"/>
    <property type="match status" value="1"/>
</dbReference>
<dbReference type="InterPro" id="IPR011335">
    <property type="entry name" value="Restrct_endonuc-II-like"/>
</dbReference>
<dbReference type="Pfam" id="PF21445">
    <property type="entry name" value="ADDB_N"/>
    <property type="match status" value="1"/>
</dbReference>
<keyword evidence="9 14" id="KW-0067">ATP-binding</keyword>
<dbReference type="GO" id="GO:0008409">
    <property type="term" value="F:5'-3' exonuclease activity"/>
    <property type="evidence" value="ECO:0007669"/>
    <property type="project" value="UniProtKB-UniRule"/>
</dbReference>
<evidence type="ECO:0000256" key="2">
    <source>
        <dbReference type="ARBA" id="ARBA00022722"/>
    </source>
</evidence>
<dbReference type="PANTHER" id="PTHR30591:SF1">
    <property type="entry name" value="RECBCD ENZYME SUBUNIT RECC"/>
    <property type="match status" value="1"/>
</dbReference>
<evidence type="ECO:0000256" key="14">
    <source>
        <dbReference type="HAMAP-Rule" id="MF_01452"/>
    </source>
</evidence>
<dbReference type="InterPro" id="IPR027417">
    <property type="entry name" value="P-loop_NTPase"/>
</dbReference>
<keyword evidence="8 14" id="KW-0269">Exonuclease</keyword>
<evidence type="ECO:0000256" key="7">
    <source>
        <dbReference type="ARBA" id="ARBA00022806"/>
    </source>
</evidence>
<keyword evidence="5 14" id="KW-0227">DNA damage</keyword>
<evidence type="ECO:0000256" key="11">
    <source>
        <dbReference type="ARBA" id="ARBA00023014"/>
    </source>
</evidence>
<evidence type="ECO:0000256" key="4">
    <source>
        <dbReference type="ARBA" id="ARBA00022741"/>
    </source>
</evidence>
<dbReference type="GO" id="GO:0051539">
    <property type="term" value="F:4 iron, 4 sulfur cluster binding"/>
    <property type="evidence" value="ECO:0007669"/>
    <property type="project" value="UniProtKB-KW"/>
</dbReference>
<dbReference type="GO" id="GO:0000724">
    <property type="term" value="P:double-strand break repair via homologous recombination"/>
    <property type="evidence" value="ECO:0007669"/>
    <property type="project" value="UniProtKB-UniRule"/>
</dbReference>
<feature type="binding site" evidence="14">
    <location>
        <position position="770"/>
    </location>
    <ligand>
        <name>[4Fe-4S] cluster</name>
        <dbReference type="ChEBI" id="CHEBI:49883"/>
    </ligand>
</feature>
<evidence type="ECO:0000259" key="16">
    <source>
        <dbReference type="PROSITE" id="PS51217"/>
    </source>
</evidence>
<dbReference type="InterPro" id="IPR014017">
    <property type="entry name" value="DNA_helicase_UvrD-like_C"/>
</dbReference>
<reference evidence="17 18" key="1">
    <citation type="submission" date="2017-03" db="EMBL/GenBank/DDBJ databases">
        <title>Complete sequence of Clostridium formicaceticum DSM 92.</title>
        <authorList>
            <person name="Poehlein A."/>
            <person name="Karl M."/>
            <person name="Bengelsdorf F.R."/>
            <person name="Duerre P."/>
            <person name="Daniel R."/>
        </authorList>
    </citation>
    <scope>NUCLEOTIDE SEQUENCE [LARGE SCALE GENOMIC DNA]</scope>
    <source>
        <strain evidence="17 18">DSM 92</strain>
    </source>
</reference>
<evidence type="ECO:0000256" key="9">
    <source>
        <dbReference type="ARBA" id="ARBA00022840"/>
    </source>
</evidence>
<keyword evidence="3 14" id="KW-0479">Metal-binding</keyword>